<dbReference type="PROSITE" id="PS51465">
    <property type="entry name" value="KAZAL_2"/>
    <property type="match status" value="1"/>
</dbReference>
<gene>
    <name evidence="3" type="ORF">TDIB3V08_LOCUS11875</name>
</gene>
<dbReference type="SUPFAM" id="SSF100895">
    <property type="entry name" value="Kazal-type serine protease inhibitors"/>
    <property type="match status" value="1"/>
</dbReference>
<dbReference type="AlphaFoldDB" id="A0A7R8ZDR4"/>
<protein>
    <recommendedName>
        <fullName evidence="2">Kazal-like domain-containing protein</fullName>
    </recommendedName>
</protein>
<dbReference type="InterPro" id="IPR036058">
    <property type="entry name" value="Kazal_dom_sf"/>
</dbReference>
<organism evidence="3">
    <name type="scientific">Timema douglasi</name>
    <name type="common">Walking stick</name>
    <dbReference type="NCBI Taxonomy" id="61478"/>
    <lineage>
        <taxon>Eukaryota</taxon>
        <taxon>Metazoa</taxon>
        <taxon>Ecdysozoa</taxon>
        <taxon>Arthropoda</taxon>
        <taxon>Hexapoda</taxon>
        <taxon>Insecta</taxon>
        <taxon>Pterygota</taxon>
        <taxon>Neoptera</taxon>
        <taxon>Polyneoptera</taxon>
        <taxon>Phasmatodea</taxon>
        <taxon>Timematodea</taxon>
        <taxon>Timematoidea</taxon>
        <taxon>Timematidae</taxon>
        <taxon>Timema</taxon>
    </lineage>
</organism>
<evidence type="ECO:0000256" key="1">
    <source>
        <dbReference type="SAM" id="MobiDB-lite"/>
    </source>
</evidence>
<feature type="domain" description="Kazal-like" evidence="2">
    <location>
        <begin position="263"/>
        <end position="308"/>
    </location>
</feature>
<accession>A0A7R8ZDR4</accession>
<evidence type="ECO:0000259" key="2">
    <source>
        <dbReference type="PROSITE" id="PS51465"/>
    </source>
</evidence>
<evidence type="ECO:0000313" key="3">
    <source>
        <dbReference type="EMBL" id="CAD7205725.1"/>
    </source>
</evidence>
<name>A0A7R8ZDR4_TIMDO</name>
<dbReference type="Gene3D" id="3.30.60.30">
    <property type="match status" value="1"/>
</dbReference>
<reference evidence="3" key="1">
    <citation type="submission" date="2020-11" db="EMBL/GenBank/DDBJ databases">
        <authorList>
            <person name="Tran Van P."/>
        </authorList>
    </citation>
    <scope>NUCLEOTIDE SEQUENCE</scope>
</reference>
<dbReference type="InterPro" id="IPR002350">
    <property type="entry name" value="Kazal_dom"/>
</dbReference>
<sequence>MIPNLSCLKSVRSRSHTGHIGPTWVNEKVQSAMCVDSGASGSHTTGIRGPLMKGFGDAKLSPSVSSLMSVGSSESRMPSSGVGDTGGTSSASSSTSIPSSHNSEAREYVSSGGTSGGVRCARLTQLASSATVGIPSSFSEGLAAACQLNKAFSKTTSQQFHVPRSEGIVRRRVLSGKDLQEGLSKRLQACMCVFVCEIDLKVLYEGECCREKTCKKDCPKRLQAYLKVLYEGECCREKTCKKDCPKDYKHVYLKVLYEGECCREKTCKKDCPKDFKPVCAGDGINPPETFCNQCELEVQNCIREKGAV</sequence>
<feature type="region of interest" description="Disordered" evidence="1">
    <location>
        <begin position="66"/>
        <end position="115"/>
    </location>
</feature>
<proteinExistence type="predicted"/>
<dbReference type="EMBL" id="OA576469">
    <property type="protein sequence ID" value="CAD7205725.1"/>
    <property type="molecule type" value="Genomic_DNA"/>
</dbReference>
<feature type="compositionally biased region" description="Low complexity" evidence="1">
    <location>
        <begin position="66"/>
        <end position="102"/>
    </location>
</feature>